<dbReference type="Gene3D" id="3.30.420.10">
    <property type="entry name" value="Ribonuclease H-like superfamily/Ribonuclease H"/>
    <property type="match status" value="2"/>
</dbReference>
<feature type="non-terminal residue" evidence="1">
    <location>
        <position position="235"/>
    </location>
</feature>
<organism evidence="1 2">
    <name type="scientific">Pseudoatta argentina</name>
    <dbReference type="NCBI Taxonomy" id="621737"/>
    <lineage>
        <taxon>Eukaryota</taxon>
        <taxon>Metazoa</taxon>
        <taxon>Ecdysozoa</taxon>
        <taxon>Arthropoda</taxon>
        <taxon>Hexapoda</taxon>
        <taxon>Insecta</taxon>
        <taxon>Pterygota</taxon>
        <taxon>Neoptera</taxon>
        <taxon>Endopterygota</taxon>
        <taxon>Hymenoptera</taxon>
        <taxon>Apocrita</taxon>
        <taxon>Aculeata</taxon>
        <taxon>Formicoidea</taxon>
        <taxon>Formicidae</taxon>
        <taxon>Myrmicinae</taxon>
        <taxon>Pseudoatta</taxon>
    </lineage>
</organism>
<keyword evidence="1" id="KW-0489">Methyltransferase</keyword>
<dbReference type="Gene3D" id="1.10.10.1450">
    <property type="match status" value="1"/>
</dbReference>
<dbReference type="InterPro" id="IPR036397">
    <property type="entry name" value="RNaseH_sf"/>
</dbReference>
<evidence type="ECO:0000313" key="2">
    <source>
        <dbReference type="Proteomes" id="UP000668214"/>
    </source>
</evidence>
<dbReference type="InterPro" id="IPR052709">
    <property type="entry name" value="Transposase-MT_Hybrid"/>
</dbReference>
<sequence>FIFAQDFKSVDIHKQLVSVYGENVMSKSMVRRWVREFKAGRHSLEDESRRGRPSLITDKLTTKIENAIRNDRRLTLDELHNLFPEISRSLIHEIAGYKKKLDVWVPHELTQKNLMDRISICESLLNRNKINPFLKRMITAISQKRPALANRRGIVFHWEVLMHPPYSPDLAPSDYHLFLSMTNDFAGEKFASREACENRLSQFFANRDEGFYERGIMELPSKWQQVIEQNGAYLT</sequence>
<dbReference type="GO" id="GO:0032259">
    <property type="term" value="P:methylation"/>
    <property type="evidence" value="ECO:0007669"/>
    <property type="project" value="UniProtKB-KW"/>
</dbReference>
<feature type="non-terminal residue" evidence="1">
    <location>
        <position position="1"/>
    </location>
</feature>
<accession>A0A836EQ43</accession>
<dbReference type="PANTHER" id="PTHR46060">
    <property type="entry name" value="MARINER MOS1 TRANSPOSASE-LIKE PROTEIN"/>
    <property type="match status" value="1"/>
</dbReference>
<name>A0A836EQ43_9HYME</name>
<dbReference type="GO" id="GO:0003676">
    <property type="term" value="F:nucleic acid binding"/>
    <property type="evidence" value="ECO:0007669"/>
    <property type="project" value="InterPro"/>
</dbReference>
<reference evidence="1" key="1">
    <citation type="submission" date="2020-02" db="EMBL/GenBank/DDBJ databases">
        <title>Relaxed selection underlies rapid genomic changes in the transitions from sociality to social parasitism in ants.</title>
        <authorList>
            <person name="Bi X."/>
        </authorList>
    </citation>
    <scope>NUCLEOTIDE SEQUENCE</scope>
    <source>
        <strain evidence="1">BGI-DK2014c</strain>
        <tissue evidence="1">Whole body</tissue>
    </source>
</reference>
<protein>
    <submittedName>
        <fullName evidence="1">SETMR methyltransferase</fullName>
    </submittedName>
</protein>
<dbReference type="EMBL" id="JAANIA010002734">
    <property type="protein sequence ID" value="KAG5309973.1"/>
    <property type="molecule type" value="Genomic_DNA"/>
</dbReference>
<dbReference type="PANTHER" id="PTHR46060:SF1">
    <property type="entry name" value="MARINER MOS1 TRANSPOSASE-LIKE PROTEIN"/>
    <property type="match status" value="1"/>
</dbReference>
<dbReference type="Proteomes" id="UP000668214">
    <property type="component" value="Unassembled WGS sequence"/>
</dbReference>
<keyword evidence="1" id="KW-0808">Transferase</keyword>
<evidence type="ECO:0000313" key="1">
    <source>
        <dbReference type="EMBL" id="KAG5309973.1"/>
    </source>
</evidence>
<keyword evidence="2" id="KW-1185">Reference proteome</keyword>
<dbReference type="AlphaFoldDB" id="A0A836EQ43"/>
<gene>
    <name evidence="1" type="primary">Setmar_10</name>
    <name evidence="1" type="ORF">G6Z78_0008890</name>
</gene>
<dbReference type="GO" id="GO:0008168">
    <property type="term" value="F:methyltransferase activity"/>
    <property type="evidence" value="ECO:0007669"/>
    <property type="project" value="UniProtKB-KW"/>
</dbReference>
<proteinExistence type="predicted"/>
<comment type="caution">
    <text evidence="1">The sequence shown here is derived from an EMBL/GenBank/DDBJ whole genome shotgun (WGS) entry which is preliminary data.</text>
</comment>
<dbReference type="Pfam" id="PF13565">
    <property type="entry name" value="HTH_32"/>
    <property type="match status" value="1"/>
</dbReference>